<keyword evidence="2" id="KW-1185">Reference proteome</keyword>
<organism evidence="1 2">
    <name type="scientific">Clostridium puniceum</name>
    <dbReference type="NCBI Taxonomy" id="29367"/>
    <lineage>
        <taxon>Bacteria</taxon>
        <taxon>Bacillati</taxon>
        <taxon>Bacillota</taxon>
        <taxon>Clostridia</taxon>
        <taxon>Eubacteriales</taxon>
        <taxon>Clostridiaceae</taxon>
        <taxon>Clostridium</taxon>
    </lineage>
</organism>
<comment type="caution">
    <text evidence="1">The sequence shown here is derived from an EMBL/GenBank/DDBJ whole genome shotgun (WGS) entry which is preliminary data.</text>
</comment>
<dbReference type="InterPro" id="IPR036641">
    <property type="entry name" value="HPT_dom_sf"/>
</dbReference>
<sequence length="120" mass="13913">MDYNNIYDIAGFAHDLGLSIEDVSALYAELVNELKSALLELKLFIYNKDLVKIQMIIHNIKGVSGNYRLTDIYDETSKINDDLKNKDYSEFKRDLNHLCNITYTAIEEITNFFKHKSISI</sequence>
<name>A0A1S8TLJ7_9CLOT</name>
<protein>
    <recommendedName>
        <fullName evidence="3">HPt domain-containing protein</fullName>
    </recommendedName>
</protein>
<dbReference type="STRING" id="29367.CLPUN_18660"/>
<proteinExistence type="predicted"/>
<reference evidence="1 2" key="1">
    <citation type="submission" date="2016-05" db="EMBL/GenBank/DDBJ databases">
        <title>Microbial solvent formation.</title>
        <authorList>
            <person name="Poehlein A."/>
            <person name="Montoya Solano J.D."/>
            <person name="Flitsch S."/>
            <person name="Krabben P."/>
            <person name="Duerre P."/>
            <person name="Daniel R."/>
        </authorList>
    </citation>
    <scope>NUCLEOTIDE SEQUENCE [LARGE SCALE GENOMIC DNA]</scope>
    <source>
        <strain evidence="1 2">DSM 2619</strain>
    </source>
</reference>
<dbReference type="OrthoDB" id="1798273at2"/>
<dbReference type="Gene3D" id="1.20.120.160">
    <property type="entry name" value="HPT domain"/>
    <property type="match status" value="1"/>
</dbReference>
<evidence type="ECO:0000313" key="1">
    <source>
        <dbReference type="EMBL" id="OOM78504.1"/>
    </source>
</evidence>
<dbReference type="Proteomes" id="UP000190890">
    <property type="component" value="Unassembled WGS sequence"/>
</dbReference>
<dbReference type="GO" id="GO:0000160">
    <property type="term" value="P:phosphorelay signal transduction system"/>
    <property type="evidence" value="ECO:0007669"/>
    <property type="project" value="InterPro"/>
</dbReference>
<dbReference type="AlphaFoldDB" id="A0A1S8TLJ7"/>
<dbReference type="EMBL" id="LZZM01000125">
    <property type="protein sequence ID" value="OOM78504.1"/>
    <property type="molecule type" value="Genomic_DNA"/>
</dbReference>
<evidence type="ECO:0000313" key="2">
    <source>
        <dbReference type="Proteomes" id="UP000190890"/>
    </source>
</evidence>
<accession>A0A1S8TLJ7</accession>
<gene>
    <name evidence="1" type="ORF">CLPUN_18660</name>
</gene>
<evidence type="ECO:0008006" key="3">
    <source>
        <dbReference type="Google" id="ProtNLM"/>
    </source>
</evidence>
<dbReference type="SUPFAM" id="SSF47226">
    <property type="entry name" value="Histidine-containing phosphotransfer domain, HPT domain"/>
    <property type="match status" value="1"/>
</dbReference>
<dbReference type="RefSeq" id="WP_077847031.1">
    <property type="nucleotide sequence ID" value="NZ_LZZM01000125.1"/>
</dbReference>